<evidence type="ECO:0000256" key="12">
    <source>
        <dbReference type="SAM" id="MobiDB-lite"/>
    </source>
</evidence>
<dbReference type="SUPFAM" id="SSF57667">
    <property type="entry name" value="beta-beta-alpha zinc fingers"/>
    <property type="match status" value="4"/>
</dbReference>
<evidence type="ECO:0000313" key="15">
    <source>
        <dbReference type="EMBL" id="CAH2240296.1"/>
    </source>
</evidence>
<dbReference type="FunFam" id="3.30.160.60:FF:000151">
    <property type="entry name" value="Zinc finger and SCAN domain-containing 21"/>
    <property type="match status" value="1"/>
</dbReference>
<keyword evidence="5 9" id="KW-0863">Zinc-finger</keyword>
<dbReference type="GO" id="GO:0000978">
    <property type="term" value="F:RNA polymerase II cis-regulatory region sequence-specific DNA binding"/>
    <property type="evidence" value="ECO:0007669"/>
    <property type="project" value="TreeGrafter"/>
</dbReference>
<evidence type="ECO:0000256" key="10">
    <source>
        <dbReference type="PROSITE-ProRule" id="PRU01263"/>
    </source>
</evidence>
<dbReference type="InterPro" id="IPR050589">
    <property type="entry name" value="Ikaros_C2H2-ZF"/>
</dbReference>
<evidence type="ECO:0000256" key="2">
    <source>
        <dbReference type="ARBA" id="ARBA00006991"/>
    </source>
</evidence>
<dbReference type="PROSITE" id="PS00028">
    <property type="entry name" value="ZINC_FINGER_C2H2_1"/>
    <property type="match status" value="7"/>
</dbReference>
<feature type="binding site" evidence="10">
    <location>
        <position position="53"/>
    </location>
    <ligand>
        <name>Zn(2+)</name>
        <dbReference type="ChEBI" id="CHEBI:29105"/>
    </ligand>
</feature>
<dbReference type="EMBL" id="CAKXAJ010025493">
    <property type="protein sequence ID" value="CAH2240296.1"/>
    <property type="molecule type" value="Genomic_DNA"/>
</dbReference>
<evidence type="ECO:0000256" key="6">
    <source>
        <dbReference type="ARBA" id="ARBA00022833"/>
    </source>
</evidence>
<dbReference type="PROSITE" id="PS50157">
    <property type="entry name" value="ZINC_FINGER_C2H2_2"/>
    <property type="match status" value="7"/>
</dbReference>
<feature type="coiled-coil region" evidence="11">
    <location>
        <begin position="147"/>
        <end position="181"/>
    </location>
</feature>
<dbReference type="PANTHER" id="PTHR24404">
    <property type="entry name" value="ZINC FINGER PROTEIN"/>
    <property type="match status" value="1"/>
</dbReference>
<evidence type="ECO:0000256" key="11">
    <source>
        <dbReference type="SAM" id="Coils"/>
    </source>
</evidence>
<keyword evidence="16" id="KW-1185">Reference proteome</keyword>
<evidence type="ECO:0000256" key="8">
    <source>
        <dbReference type="ARBA" id="ARBA00023242"/>
    </source>
</evidence>
<dbReference type="AlphaFoldDB" id="A0A8S4RU28"/>
<dbReference type="PROSITE" id="PS51915">
    <property type="entry name" value="ZAD"/>
    <property type="match status" value="1"/>
</dbReference>
<evidence type="ECO:0000256" key="3">
    <source>
        <dbReference type="ARBA" id="ARBA00022723"/>
    </source>
</evidence>
<keyword evidence="8" id="KW-0539">Nucleus</keyword>
<dbReference type="Pfam" id="PF00096">
    <property type="entry name" value="zf-C2H2"/>
    <property type="match status" value="5"/>
</dbReference>
<dbReference type="Gene3D" id="3.40.1800.20">
    <property type="match status" value="1"/>
</dbReference>
<dbReference type="SUPFAM" id="SSF57716">
    <property type="entry name" value="Glucocorticoid receptor-like (DNA-binding domain)"/>
    <property type="match status" value="1"/>
</dbReference>
<feature type="binding site" evidence="10">
    <location>
        <position position="56"/>
    </location>
    <ligand>
        <name>Zn(2+)</name>
        <dbReference type="ChEBI" id="CHEBI:29105"/>
    </ligand>
</feature>
<name>A0A8S4RU28_9NEOP</name>
<dbReference type="GO" id="GO:0003700">
    <property type="term" value="F:DNA-binding transcription factor activity"/>
    <property type="evidence" value="ECO:0007669"/>
    <property type="project" value="TreeGrafter"/>
</dbReference>
<feature type="domain" description="C2H2-type" evidence="13">
    <location>
        <begin position="298"/>
        <end position="326"/>
    </location>
</feature>
<feature type="binding site" evidence="10">
    <location>
        <position position="7"/>
    </location>
    <ligand>
        <name>Zn(2+)</name>
        <dbReference type="ChEBI" id="CHEBI:29105"/>
    </ligand>
</feature>
<dbReference type="SMART" id="SM00355">
    <property type="entry name" value="ZnF_C2H2"/>
    <property type="match status" value="9"/>
</dbReference>
<dbReference type="OrthoDB" id="3437960at2759"/>
<feature type="domain" description="C2H2-type" evidence="13">
    <location>
        <begin position="411"/>
        <end position="434"/>
    </location>
</feature>
<dbReference type="GO" id="GO:0008270">
    <property type="term" value="F:zinc ion binding"/>
    <property type="evidence" value="ECO:0007669"/>
    <property type="project" value="UniProtKB-UniRule"/>
</dbReference>
<dbReference type="GO" id="GO:0006357">
    <property type="term" value="P:regulation of transcription by RNA polymerase II"/>
    <property type="evidence" value="ECO:0007669"/>
    <property type="project" value="TreeGrafter"/>
</dbReference>
<comment type="similarity">
    <text evidence="2">Belongs to the krueppel C2H2-type zinc-finger protein family.</text>
</comment>
<dbReference type="GO" id="GO:0005634">
    <property type="term" value="C:nucleus"/>
    <property type="evidence" value="ECO:0007669"/>
    <property type="project" value="UniProtKB-SubCell"/>
</dbReference>
<accession>A0A8S4RU28</accession>
<dbReference type="InterPro" id="IPR012934">
    <property type="entry name" value="Znf_AD"/>
</dbReference>
<keyword evidence="7" id="KW-0238">DNA-binding</keyword>
<keyword evidence="3 10" id="KW-0479">Metal-binding</keyword>
<dbReference type="Pfam" id="PF12874">
    <property type="entry name" value="zf-met"/>
    <property type="match status" value="1"/>
</dbReference>
<organism evidence="15 16">
    <name type="scientific">Pararge aegeria aegeria</name>
    <dbReference type="NCBI Taxonomy" id="348720"/>
    <lineage>
        <taxon>Eukaryota</taxon>
        <taxon>Metazoa</taxon>
        <taxon>Ecdysozoa</taxon>
        <taxon>Arthropoda</taxon>
        <taxon>Hexapoda</taxon>
        <taxon>Insecta</taxon>
        <taxon>Pterygota</taxon>
        <taxon>Neoptera</taxon>
        <taxon>Endopterygota</taxon>
        <taxon>Lepidoptera</taxon>
        <taxon>Glossata</taxon>
        <taxon>Ditrysia</taxon>
        <taxon>Papilionoidea</taxon>
        <taxon>Nymphalidae</taxon>
        <taxon>Satyrinae</taxon>
        <taxon>Satyrini</taxon>
        <taxon>Parargina</taxon>
        <taxon>Pararge</taxon>
    </lineage>
</organism>
<keyword evidence="11" id="KW-0175">Coiled coil</keyword>
<protein>
    <submittedName>
        <fullName evidence="15">Jg14282 protein</fullName>
    </submittedName>
</protein>
<sequence length="452" mass="53266">MDNCRICLTKTVEKDISELSEELNGDKKSFSDIMLFCLNIQIPQETKLTRKLCDKCFTKIISFHEFKTLALKNDEYLRCLQNEEDKVFTVFNIDNIKCEEISNGQSDELFCDMEPLGKIEYQIKSENDVDNVPSDEELLSVIKKIKYEFVSEECKENKERIKNLRKKGKCKKERNKKKNKEPEQREKICEECGKSVINILDHMKLHRPAAERKRINCKVCNKTFASHSARYRHNKVKHLGIKDHCNKCGKDVVSLRSHTLLMHSKANLPFECVPCGRRFISQSSLDVHMLRHTKNRPFVCELCDKDFQQNIGLVHHKRRVHDKERTHMCQICSKRFFRKYNLQLHLRSHSKEKPYKCPDCDKCFSSSTIMKSHQLIHSDAKNFVCDLCDMAFKKPGYLRVHMISHTKVKRYSCAYCDMPFGRSDHRARHERTAHQRPFIQTQENAQTKPKKQ</sequence>
<evidence type="ECO:0000256" key="1">
    <source>
        <dbReference type="ARBA" id="ARBA00004123"/>
    </source>
</evidence>
<evidence type="ECO:0000313" key="16">
    <source>
        <dbReference type="Proteomes" id="UP000838756"/>
    </source>
</evidence>
<evidence type="ECO:0000256" key="5">
    <source>
        <dbReference type="ARBA" id="ARBA00022771"/>
    </source>
</evidence>
<dbReference type="PANTHER" id="PTHR24404:SF114">
    <property type="entry name" value="KLUMPFUSS, ISOFORM B-RELATED"/>
    <property type="match status" value="1"/>
</dbReference>
<feature type="domain" description="C2H2-type" evidence="13">
    <location>
        <begin position="355"/>
        <end position="382"/>
    </location>
</feature>
<feature type="domain" description="C2H2-type" evidence="13">
    <location>
        <begin position="215"/>
        <end position="243"/>
    </location>
</feature>
<feature type="domain" description="ZAD" evidence="14">
    <location>
        <begin position="2"/>
        <end position="80"/>
    </location>
</feature>
<comment type="caution">
    <text evidence="15">The sequence shown here is derived from an EMBL/GenBank/DDBJ whole genome shotgun (WGS) entry which is preliminary data.</text>
</comment>
<feature type="domain" description="C2H2-type" evidence="13">
    <location>
        <begin position="327"/>
        <end position="354"/>
    </location>
</feature>
<feature type="compositionally biased region" description="Polar residues" evidence="12">
    <location>
        <begin position="438"/>
        <end position="452"/>
    </location>
</feature>
<evidence type="ECO:0000259" key="13">
    <source>
        <dbReference type="PROSITE" id="PS50157"/>
    </source>
</evidence>
<feature type="region of interest" description="Disordered" evidence="12">
    <location>
        <begin position="426"/>
        <end position="452"/>
    </location>
</feature>
<dbReference type="Gene3D" id="3.30.160.60">
    <property type="entry name" value="Classic Zinc Finger"/>
    <property type="match status" value="7"/>
</dbReference>
<evidence type="ECO:0000256" key="4">
    <source>
        <dbReference type="ARBA" id="ARBA00022737"/>
    </source>
</evidence>
<evidence type="ECO:0000259" key="14">
    <source>
        <dbReference type="PROSITE" id="PS51915"/>
    </source>
</evidence>
<evidence type="ECO:0000256" key="9">
    <source>
        <dbReference type="PROSITE-ProRule" id="PRU00042"/>
    </source>
</evidence>
<comment type="subcellular location">
    <subcellularLocation>
        <location evidence="1">Nucleus</location>
    </subcellularLocation>
</comment>
<dbReference type="FunFam" id="3.30.160.60:FF:000446">
    <property type="entry name" value="Zinc finger protein"/>
    <property type="match status" value="1"/>
</dbReference>
<feature type="domain" description="C2H2-type" evidence="13">
    <location>
        <begin position="270"/>
        <end position="297"/>
    </location>
</feature>
<gene>
    <name evidence="15" type="primary">jg14282</name>
    <name evidence="15" type="ORF">PAEG_LOCUS16893</name>
</gene>
<reference evidence="15" key="1">
    <citation type="submission" date="2022-03" db="EMBL/GenBank/DDBJ databases">
        <authorList>
            <person name="Lindestad O."/>
        </authorList>
    </citation>
    <scope>NUCLEOTIDE SEQUENCE</scope>
</reference>
<feature type="binding site" evidence="10">
    <location>
        <position position="4"/>
    </location>
    <ligand>
        <name>Zn(2+)</name>
        <dbReference type="ChEBI" id="CHEBI:29105"/>
    </ligand>
</feature>
<dbReference type="InterPro" id="IPR036236">
    <property type="entry name" value="Znf_C2H2_sf"/>
</dbReference>
<dbReference type="Pfam" id="PF07776">
    <property type="entry name" value="zf-AD"/>
    <property type="match status" value="1"/>
</dbReference>
<dbReference type="FunFam" id="3.30.160.60:FF:000100">
    <property type="entry name" value="Zinc finger 45-like"/>
    <property type="match status" value="1"/>
</dbReference>
<keyword evidence="4" id="KW-0677">Repeat</keyword>
<evidence type="ECO:0000256" key="7">
    <source>
        <dbReference type="ARBA" id="ARBA00023125"/>
    </source>
</evidence>
<keyword evidence="6 10" id="KW-0862">Zinc</keyword>
<dbReference type="Proteomes" id="UP000838756">
    <property type="component" value="Unassembled WGS sequence"/>
</dbReference>
<feature type="domain" description="C2H2-type" evidence="13">
    <location>
        <begin position="383"/>
        <end position="410"/>
    </location>
</feature>
<proteinExistence type="inferred from homology"/>
<dbReference type="InterPro" id="IPR013087">
    <property type="entry name" value="Znf_C2H2_type"/>
</dbReference>
<dbReference type="SMART" id="SM00868">
    <property type="entry name" value="zf-AD"/>
    <property type="match status" value="1"/>
</dbReference>